<comment type="caution">
    <text evidence="8">The sequence shown here is derived from an EMBL/GenBank/DDBJ whole genome shotgun (WGS) entry which is preliminary data.</text>
</comment>
<evidence type="ECO:0000256" key="1">
    <source>
        <dbReference type="ARBA" id="ARBA00000142"/>
    </source>
</evidence>
<dbReference type="Pfam" id="PF02390">
    <property type="entry name" value="Methyltransf_4"/>
    <property type="match status" value="1"/>
</dbReference>
<evidence type="ECO:0000256" key="2">
    <source>
        <dbReference type="ARBA" id="ARBA00003015"/>
    </source>
</evidence>
<dbReference type="Proteomes" id="UP000477070">
    <property type="component" value="Unassembled WGS sequence"/>
</dbReference>
<dbReference type="EMBL" id="QBIU01000002">
    <property type="protein sequence ID" value="MWV70271.1"/>
    <property type="molecule type" value="Genomic_DNA"/>
</dbReference>
<sequence>MPHFISKNMFLCVNISHNDFFIMPYLRNFRHPNLMILPIILESKSQKVAKKNLDSNSLTTKIDSTHEVLFIRCVVKSDRFLYKIDKLTQVSNLNKIKEILSFLASHVDVISHNLSETKKHTKGSNTPFLLKETQLTGLKPHFIEIGFGSGRHILSLAKSNPKKIILGFEIHAPSIRQVLNAIESYQLKNLYICAADARNAMQLIDSSVANAIFLHFPVPWNNAKHRRVMSRDFLLACFRILRLNGHLNLRSDDLEYVRDSINEMLSAPIAHFEVKKIMRRM</sequence>
<dbReference type="PANTHER" id="PTHR23417:SF14">
    <property type="entry name" value="PENTACOTRIPEPTIDE-REPEAT REGION OF PRORP DOMAIN-CONTAINING PROTEIN"/>
    <property type="match status" value="1"/>
</dbReference>
<evidence type="ECO:0000256" key="3">
    <source>
        <dbReference type="ARBA" id="ARBA00011977"/>
    </source>
</evidence>
<keyword evidence="6" id="KW-0949">S-adenosyl-L-methionine</keyword>
<gene>
    <name evidence="8" type="ORF">DCO61_09725</name>
</gene>
<dbReference type="PANTHER" id="PTHR23417">
    <property type="entry name" value="3-DEOXY-D-MANNO-OCTULOSONIC-ACID TRANSFERASE/TRNA GUANINE-N 7 - -METHYLTRANSFERASE"/>
    <property type="match status" value="1"/>
</dbReference>
<protein>
    <recommendedName>
        <fullName evidence="3">tRNA (guanine(46)-N(7))-methyltransferase</fullName>
        <ecNumber evidence="3">2.1.1.33</ecNumber>
    </recommendedName>
</protein>
<dbReference type="EC" id="2.1.1.33" evidence="3"/>
<evidence type="ECO:0000313" key="8">
    <source>
        <dbReference type="EMBL" id="MWV70271.1"/>
    </source>
</evidence>
<name>A0A6L7DAQ4_9HELI</name>
<organism evidence="8 9">
    <name type="scientific">Helicobacter saguini</name>
    <dbReference type="NCBI Taxonomy" id="1548018"/>
    <lineage>
        <taxon>Bacteria</taxon>
        <taxon>Pseudomonadati</taxon>
        <taxon>Campylobacterota</taxon>
        <taxon>Epsilonproteobacteria</taxon>
        <taxon>Campylobacterales</taxon>
        <taxon>Helicobacteraceae</taxon>
        <taxon>Helicobacter</taxon>
    </lineage>
</organism>
<keyword evidence="7" id="KW-0819">tRNA processing</keyword>
<dbReference type="AlphaFoldDB" id="A0A6L7DAQ4"/>
<comment type="function">
    <text evidence="2">Catalyzes the formation of N(7)-methylguanine at position 46 (m7G46) in tRNA.</text>
</comment>
<keyword evidence="5" id="KW-0808">Transferase</keyword>
<comment type="catalytic activity">
    <reaction evidence="1">
        <text>guanosine(46) in tRNA + S-adenosyl-L-methionine = N(7)-methylguanosine(46) in tRNA + S-adenosyl-L-homocysteine</text>
        <dbReference type="Rhea" id="RHEA:42708"/>
        <dbReference type="Rhea" id="RHEA-COMP:10188"/>
        <dbReference type="Rhea" id="RHEA-COMP:10189"/>
        <dbReference type="ChEBI" id="CHEBI:57856"/>
        <dbReference type="ChEBI" id="CHEBI:59789"/>
        <dbReference type="ChEBI" id="CHEBI:74269"/>
        <dbReference type="ChEBI" id="CHEBI:74480"/>
        <dbReference type="EC" id="2.1.1.33"/>
    </reaction>
</comment>
<dbReference type="InterPro" id="IPR003358">
    <property type="entry name" value="tRNA_(Gua-N-7)_MeTrfase_Trmb"/>
</dbReference>
<evidence type="ECO:0000256" key="7">
    <source>
        <dbReference type="ARBA" id="ARBA00022694"/>
    </source>
</evidence>
<dbReference type="SUPFAM" id="SSF53335">
    <property type="entry name" value="S-adenosyl-L-methionine-dependent methyltransferases"/>
    <property type="match status" value="1"/>
</dbReference>
<keyword evidence="4" id="KW-0489">Methyltransferase</keyword>
<reference evidence="8 9" key="1">
    <citation type="submission" date="2019-12" db="EMBL/GenBank/DDBJ databases">
        <title>Multi-Generational Helicobacter saguini Isolates.</title>
        <authorList>
            <person name="Mannion A."/>
            <person name="Shen Z."/>
            <person name="Fox J.G."/>
        </authorList>
    </citation>
    <scope>NUCLEOTIDE SEQUENCE [LARGE SCALE GENOMIC DNA]</scope>
    <source>
        <strain evidence="9">16-048 (F4)</strain>
    </source>
</reference>
<evidence type="ECO:0000256" key="6">
    <source>
        <dbReference type="ARBA" id="ARBA00022691"/>
    </source>
</evidence>
<dbReference type="GO" id="GO:0008176">
    <property type="term" value="F:tRNA (guanine(46)-N7)-methyltransferase activity"/>
    <property type="evidence" value="ECO:0007669"/>
    <property type="project" value="UniProtKB-EC"/>
</dbReference>
<evidence type="ECO:0000256" key="5">
    <source>
        <dbReference type="ARBA" id="ARBA00022679"/>
    </source>
</evidence>
<dbReference type="GO" id="GO:0043527">
    <property type="term" value="C:tRNA methyltransferase complex"/>
    <property type="evidence" value="ECO:0007669"/>
    <property type="project" value="TreeGrafter"/>
</dbReference>
<evidence type="ECO:0000256" key="4">
    <source>
        <dbReference type="ARBA" id="ARBA00022603"/>
    </source>
</evidence>
<proteinExistence type="predicted"/>
<accession>A0A6L7DAQ4</accession>
<dbReference type="RefSeq" id="WP_118949392.1">
    <property type="nucleotide sequence ID" value="NZ_QBIU01000002.1"/>
</dbReference>
<dbReference type="CDD" id="cd02440">
    <property type="entry name" value="AdoMet_MTases"/>
    <property type="match status" value="1"/>
</dbReference>
<dbReference type="PROSITE" id="PS51625">
    <property type="entry name" value="SAM_MT_TRMB"/>
    <property type="match status" value="1"/>
</dbReference>
<dbReference type="Gene3D" id="3.40.50.150">
    <property type="entry name" value="Vaccinia Virus protein VP39"/>
    <property type="match status" value="1"/>
</dbReference>
<dbReference type="InterPro" id="IPR029063">
    <property type="entry name" value="SAM-dependent_MTases_sf"/>
</dbReference>
<evidence type="ECO:0000313" key="9">
    <source>
        <dbReference type="Proteomes" id="UP000477070"/>
    </source>
</evidence>